<gene>
    <name evidence="3" type="ORF">DVA86_29950</name>
</gene>
<feature type="region of interest" description="Disordered" evidence="1">
    <location>
        <begin position="223"/>
        <end position="259"/>
    </location>
</feature>
<sequence length="332" mass="34997">MRVSETSTPRRRRGRGLRILAALAVLLGIAGYLATQYVTGGAGPARCTVRATGEGESNGDGGSAEYKVRPEQASNAATIEAVASSRELPERAVTIAIATAIQESGLRNIRHGDRDSLGLFQQRPSQGWGTQQQILDPVYASGKFYDHLVKVPGYSRLPLTVAAQRVQRSGFPQAYAKHEANAALLTAALTGRRAAALNCTTGPGGIDKAGNATTVREKLAREFGEDVLRGSPKPDTAAAGTGSHRGSGTGADAAKGADAKQPEIVLTVDAEQRGWELAHWALAHWAELRISEISYGGREWAADRSEDGWRESDEDAADGGGTTVVLRLATAS</sequence>
<protein>
    <recommendedName>
        <fullName evidence="2">ARB-07466-like C-terminal domain-containing protein</fullName>
    </recommendedName>
</protein>
<evidence type="ECO:0000313" key="3">
    <source>
        <dbReference type="EMBL" id="AXK37767.1"/>
    </source>
</evidence>
<feature type="compositionally biased region" description="Basic and acidic residues" evidence="1">
    <location>
        <begin position="301"/>
        <end position="311"/>
    </location>
</feature>
<keyword evidence="4" id="KW-1185">Reference proteome</keyword>
<accession>A0A345Y1K1</accession>
<feature type="domain" description="ARB-07466-like C-terminal" evidence="2">
    <location>
        <begin position="246"/>
        <end position="313"/>
    </location>
</feature>
<evidence type="ECO:0000259" key="2">
    <source>
        <dbReference type="Pfam" id="PF26571"/>
    </source>
</evidence>
<evidence type="ECO:0000256" key="1">
    <source>
        <dbReference type="SAM" id="MobiDB-lite"/>
    </source>
</evidence>
<dbReference type="Proteomes" id="UP000254425">
    <property type="component" value="Chromosome"/>
</dbReference>
<reference evidence="3 4" key="1">
    <citation type="submission" date="2018-07" db="EMBL/GenBank/DDBJ databases">
        <title>Draft genome of the type strain Streptomyces armeniacus ATCC 15676.</title>
        <authorList>
            <person name="Labana P."/>
            <person name="Gosse J.T."/>
            <person name="Boddy C.N."/>
        </authorList>
    </citation>
    <scope>NUCLEOTIDE SEQUENCE [LARGE SCALE GENOMIC DNA]</scope>
    <source>
        <strain evidence="3 4">ATCC 15676</strain>
    </source>
</reference>
<dbReference type="AlphaFoldDB" id="A0A345Y1K1"/>
<feature type="region of interest" description="Disordered" evidence="1">
    <location>
        <begin position="301"/>
        <end position="323"/>
    </location>
</feature>
<dbReference type="EMBL" id="CP031320">
    <property type="protein sequence ID" value="AXK37767.1"/>
    <property type="molecule type" value="Genomic_DNA"/>
</dbReference>
<dbReference type="InterPro" id="IPR058593">
    <property type="entry name" value="ARB_07466-like_C"/>
</dbReference>
<organism evidence="3 4">
    <name type="scientific">Streptomyces armeniacus</name>
    <dbReference type="NCBI Taxonomy" id="83291"/>
    <lineage>
        <taxon>Bacteria</taxon>
        <taxon>Bacillati</taxon>
        <taxon>Actinomycetota</taxon>
        <taxon>Actinomycetes</taxon>
        <taxon>Kitasatosporales</taxon>
        <taxon>Streptomycetaceae</taxon>
        <taxon>Streptomyces</taxon>
    </lineage>
</organism>
<name>A0A345Y1K1_9ACTN</name>
<evidence type="ECO:0000313" key="4">
    <source>
        <dbReference type="Proteomes" id="UP000254425"/>
    </source>
</evidence>
<dbReference type="Pfam" id="PF26571">
    <property type="entry name" value="VldE"/>
    <property type="match status" value="1"/>
</dbReference>
<dbReference type="KEGG" id="sarm:DVA86_29950"/>
<proteinExistence type="predicted"/>